<keyword evidence="1" id="KW-0472">Membrane</keyword>
<evidence type="ECO:0000256" key="1">
    <source>
        <dbReference type="SAM" id="Phobius"/>
    </source>
</evidence>
<sequence length="135" mass="15515">MTKSFKCKNKSISSINETSKFHDLLAKFLEITKSTPVPPVSNHTVMHHIVTKGPTIAQRLRCLSLEKFHIAKLEFDNMQGICRISSSCWASPLHIIGDRVKTTENIFREKFLTNIPVVIFRIFLIDWLVVKYSVN</sequence>
<reference evidence="2" key="1">
    <citation type="submission" date="2022-01" db="EMBL/GenBank/DDBJ databases">
        <authorList>
            <person name="King R."/>
        </authorList>
    </citation>
    <scope>NUCLEOTIDE SEQUENCE</scope>
</reference>
<dbReference type="AlphaFoldDB" id="A0A9P0D0V2"/>
<dbReference type="EMBL" id="OV651816">
    <property type="protein sequence ID" value="CAH1109813.1"/>
    <property type="molecule type" value="Genomic_DNA"/>
</dbReference>
<dbReference type="Proteomes" id="UP001153636">
    <property type="component" value="Chromosome 4"/>
</dbReference>
<evidence type="ECO:0000313" key="3">
    <source>
        <dbReference type="Proteomes" id="UP001153636"/>
    </source>
</evidence>
<feature type="transmembrane region" description="Helical" evidence="1">
    <location>
        <begin position="111"/>
        <end position="130"/>
    </location>
</feature>
<evidence type="ECO:0000313" key="2">
    <source>
        <dbReference type="EMBL" id="CAH1109813.1"/>
    </source>
</evidence>
<protein>
    <submittedName>
        <fullName evidence="2">Uncharacterized protein</fullName>
    </submittedName>
</protein>
<organism evidence="2 3">
    <name type="scientific">Psylliodes chrysocephalus</name>
    <dbReference type="NCBI Taxonomy" id="3402493"/>
    <lineage>
        <taxon>Eukaryota</taxon>
        <taxon>Metazoa</taxon>
        <taxon>Ecdysozoa</taxon>
        <taxon>Arthropoda</taxon>
        <taxon>Hexapoda</taxon>
        <taxon>Insecta</taxon>
        <taxon>Pterygota</taxon>
        <taxon>Neoptera</taxon>
        <taxon>Endopterygota</taxon>
        <taxon>Coleoptera</taxon>
        <taxon>Polyphaga</taxon>
        <taxon>Cucujiformia</taxon>
        <taxon>Chrysomeloidea</taxon>
        <taxon>Chrysomelidae</taxon>
        <taxon>Galerucinae</taxon>
        <taxon>Alticini</taxon>
        <taxon>Psylliodes</taxon>
    </lineage>
</organism>
<proteinExistence type="predicted"/>
<keyword evidence="1" id="KW-1133">Transmembrane helix</keyword>
<accession>A0A9P0D0V2</accession>
<keyword evidence="3" id="KW-1185">Reference proteome</keyword>
<keyword evidence="1" id="KW-0812">Transmembrane</keyword>
<name>A0A9P0D0V2_9CUCU</name>
<dbReference type="OrthoDB" id="6742035at2759"/>
<gene>
    <name evidence="2" type="ORF">PSYICH_LOCUS10233</name>
</gene>